<reference evidence="1 2" key="1">
    <citation type="journal article" date="2016" name="Nat. Commun.">
        <title>Thousands of microbial genomes shed light on interconnected biogeochemical processes in an aquifer system.</title>
        <authorList>
            <person name="Anantharaman K."/>
            <person name="Brown C.T."/>
            <person name="Hug L.A."/>
            <person name="Sharon I."/>
            <person name="Castelle C.J."/>
            <person name="Probst A.J."/>
            <person name="Thomas B.C."/>
            <person name="Singh A."/>
            <person name="Wilkins M.J."/>
            <person name="Karaoz U."/>
            <person name="Brodie E.L."/>
            <person name="Williams K.H."/>
            <person name="Hubbard S.S."/>
            <person name="Banfield J.F."/>
        </authorList>
    </citation>
    <scope>NUCLEOTIDE SEQUENCE [LARGE SCALE GENOMIC DNA]</scope>
</reference>
<dbReference type="InterPro" id="IPR036388">
    <property type="entry name" value="WH-like_DNA-bd_sf"/>
</dbReference>
<dbReference type="STRING" id="1797263.A2397_04590"/>
<organism evidence="1 2">
    <name type="scientific">Candidatus Amesbacteria bacterium RIFOXYB1_FULL_44_23</name>
    <dbReference type="NCBI Taxonomy" id="1797263"/>
    <lineage>
        <taxon>Bacteria</taxon>
        <taxon>Candidatus Amesiibacteriota</taxon>
    </lineage>
</organism>
<proteinExistence type="predicted"/>
<dbReference type="Proteomes" id="UP000176424">
    <property type="component" value="Unassembled WGS sequence"/>
</dbReference>
<sequence length="145" mass="16666">MTDKAKELLAELEKIKAILEAIPEDQAAEIRLTRESIKSSAAHLNNNDNFIMIEDWLEVLVNEGKKALEIFNKQGNLLAVELLLPRRQEIYQTISDHPQCSFEFISRRFLSVNIKTLQYDLAQLIKKGRVRKLGVTKGSVYEVIR</sequence>
<name>A0A1F4ZXA4_9BACT</name>
<evidence type="ECO:0000313" key="1">
    <source>
        <dbReference type="EMBL" id="OGD10087.1"/>
    </source>
</evidence>
<dbReference type="EMBL" id="MEXR01000014">
    <property type="protein sequence ID" value="OGD10087.1"/>
    <property type="molecule type" value="Genomic_DNA"/>
</dbReference>
<protein>
    <submittedName>
        <fullName evidence="1">Uncharacterized protein</fullName>
    </submittedName>
</protein>
<gene>
    <name evidence="1" type="ORF">A2397_04590</name>
</gene>
<dbReference type="AlphaFoldDB" id="A0A1F4ZXA4"/>
<dbReference type="Gene3D" id="1.10.10.10">
    <property type="entry name" value="Winged helix-like DNA-binding domain superfamily/Winged helix DNA-binding domain"/>
    <property type="match status" value="1"/>
</dbReference>
<accession>A0A1F4ZXA4</accession>
<evidence type="ECO:0000313" key="2">
    <source>
        <dbReference type="Proteomes" id="UP000176424"/>
    </source>
</evidence>
<comment type="caution">
    <text evidence="1">The sequence shown here is derived from an EMBL/GenBank/DDBJ whole genome shotgun (WGS) entry which is preliminary data.</text>
</comment>